<dbReference type="Proteomes" id="UP000429958">
    <property type="component" value="Unassembled WGS sequence"/>
</dbReference>
<keyword evidence="2" id="KW-1185">Reference proteome</keyword>
<dbReference type="AlphaFoldDB" id="A0A7X2NPK6"/>
<sequence length="199" mass="22995">MMGQFEQLDQMLTAQKGMLRTSQVVSSGISKPVFYDYVRSRDLDRVAHGIYLSKDSWVDAMYLLHLRFEQAVFSHETALFFHDLTDREPIEYTVTVKTGCNPSKMKTEGIQVFTIKSDLHDVGLTTAKTPFGHTVPVYDMERTICDLLRSRSRIEIQTFQGALKAYARRKDKNLRALMQYAGVFKVEKILRQYLEVLLL</sequence>
<gene>
    <name evidence="1" type="ORF">FYJ39_19900</name>
</gene>
<dbReference type="EMBL" id="VUMD01000039">
    <property type="protein sequence ID" value="MSS38700.1"/>
    <property type="molecule type" value="Genomic_DNA"/>
</dbReference>
<protein>
    <submittedName>
        <fullName evidence="1">Abortive phage infection protein</fullName>
    </submittedName>
</protein>
<evidence type="ECO:0000313" key="2">
    <source>
        <dbReference type="Proteomes" id="UP000429958"/>
    </source>
</evidence>
<evidence type="ECO:0000313" key="1">
    <source>
        <dbReference type="EMBL" id="MSS38700.1"/>
    </source>
</evidence>
<name>A0A7X2NPK6_9CLOT</name>
<proteinExistence type="predicted"/>
<dbReference type="RefSeq" id="WP_154474067.1">
    <property type="nucleotide sequence ID" value="NZ_DBEWUL010000127.1"/>
</dbReference>
<reference evidence="1 2" key="1">
    <citation type="submission" date="2019-08" db="EMBL/GenBank/DDBJ databases">
        <title>In-depth cultivation of the pig gut microbiome towards novel bacterial diversity and tailored functional studies.</title>
        <authorList>
            <person name="Wylensek D."/>
            <person name="Hitch T.C.A."/>
            <person name="Clavel T."/>
        </authorList>
    </citation>
    <scope>NUCLEOTIDE SEQUENCE [LARGE SCALE GENOMIC DNA]</scope>
    <source>
        <strain evidence="1 2">WCA-389-WT-23D1</strain>
    </source>
</reference>
<comment type="caution">
    <text evidence="1">The sequence shown here is derived from an EMBL/GenBank/DDBJ whole genome shotgun (WGS) entry which is preliminary data.</text>
</comment>
<organism evidence="1 2">
    <name type="scientific">Clostridium porci</name>
    <dbReference type="NCBI Taxonomy" id="2605778"/>
    <lineage>
        <taxon>Bacteria</taxon>
        <taxon>Bacillati</taxon>
        <taxon>Bacillota</taxon>
        <taxon>Clostridia</taxon>
        <taxon>Eubacteriales</taxon>
        <taxon>Clostridiaceae</taxon>
        <taxon>Clostridium</taxon>
    </lineage>
</organism>
<accession>A0A7X2NPK6</accession>